<evidence type="ECO:0000256" key="3">
    <source>
        <dbReference type="ARBA" id="ARBA00022679"/>
    </source>
</evidence>
<proteinExistence type="predicted"/>
<sequence>MPEDEYGWLRTAVSVFGRQCRQKLSGGGGQESNIRSPLEVLLRTVGEHHRQPEVTWHDEFRIPDLGVRPDYAVRANGRLTGYIELKKPGLSVDPESFGKANREQWEKLRDLPNLLYSNGTEWRLFRDGEQLGDPVLFQGSLADAGHRLAPVDPAAFDALLKQFLLWKPPPLTQVSRLVQHIAPLCRLLRGSVMEQLAFEARSTASDDDMRARPFTGLKNDWRRLLFPSADDATFADGYAQTVTFALLLARTEDIDLAPGAFHEIGRRLDADHALMGKALQLLTDNVNERFTVTLDLLISTIQKVDWPAIRYGNRDAYLHLYEHFLTVYDPVLRQQSGSYYTPHEIVEEMVRLTEDVLRTRLGQEAGFGADEVQIIDPAMGTGTFLHTVIERVAEQVVARHGPAMARDAISRLASRLFGFELQMGSFAVAELRASDLLKRYKARLPQEGLNLLVVDALENPYVEEEYLASTYGVLSTFRKRANRIKANVPVTAVVTNPPYDDKAEGRGGWVEKRVPGQDDPPLDAFRHEGNGRYEHVLKNMYVYFWRWATWKVFDAHPEDRHGVVCLITPSGWATGPGGRGMREYLRRTCDEGWIINLSPEGQRAPVSTRVFPGVAQPLAIHIFMRKADTERGPQHRARVHYRSVTGRRADKFRQIEQISLDDDGWQDTHEEGVLPFTPASRSGWLDHPELMDLFPWGSPGSKTNRSWVTAPSAGILRRRWARMIRETDLAEKARLFKETRDRSLTDRSDSLPGQPEHPLPLAQEKITTPSLVRIALRSLDRQYVIADNRVLDRPRPDLWASLQPGQIFLNQQSSHAIDSGPAVVATHLLPDTHHFNGRGGRIMPLLHPDGSPNTPPGLLPHLARVLGLERVTVGDLAAYTLAVTGHEAFTEQFTDELLTPGVRLPLTRDRELWRRGVELGRDVLWASTYGRHGADPSAGRPADDVLFPQGDPRQVQYLTHVGHDVPETMRYDAGAQTLYIGEGSFAPVPVAVWAYDVGGMNVLGKWFGYRKASPTSKRTSPLDDIHVESWPYEWTGELIELLSVLRRLADLSSAQRELLAGVLAADAVTRAELTEARILPVPAGARKARHHPPDTLFASGPDET</sequence>
<dbReference type="InterPro" id="IPR029063">
    <property type="entry name" value="SAM-dependent_MTases_sf"/>
</dbReference>
<dbReference type="SUPFAM" id="SSF53335">
    <property type="entry name" value="S-adenosyl-L-methionine-dependent methyltransferases"/>
    <property type="match status" value="1"/>
</dbReference>
<accession>A0A5B0BDI7</accession>
<dbReference type="OrthoDB" id="9776021at2"/>
<gene>
    <name evidence="8" type="ORF">FGF04_10445</name>
</gene>
<comment type="caution">
    <text evidence="8">The sequence shown here is derived from an EMBL/GenBank/DDBJ whole genome shotgun (WGS) entry which is preliminary data.</text>
</comment>
<reference evidence="8 9" key="1">
    <citation type="submission" date="2019-05" db="EMBL/GenBank/DDBJ databases">
        <authorList>
            <person name="Hariharan J."/>
            <person name="Choudoir M.J."/>
            <person name="Diebold P."/>
            <person name="Panke-Buisse K."/>
            <person name="Buckley D.H."/>
        </authorList>
    </citation>
    <scope>NUCLEOTIDE SEQUENCE [LARGE SCALE GENOMIC DNA]</scope>
    <source>
        <strain evidence="8 9">SUN51</strain>
    </source>
</reference>
<evidence type="ECO:0000259" key="6">
    <source>
        <dbReference type="Pfam" id="PF02384"/>
    </source>
</evidence>
<dbReference type="EC" id="2.1.1.72" evidence="1"/>
<evidence type="ECO:0000256" key="4">
    <source>
        <dbReference type="ARBA" id="ARBA00047942"/>
    </source>
</evidence>
<organism evidence="8 9">
    <name type="scientific">Streptomyces apricus</name>
    <dbReference type="NCBI Taxonomy" id="1828112"/>
    <lineage>
        <taxon>Bacteria</taxon>
        <taxon>Bacillati</taxon>
        <taxon>Actinomycetota</taxon>
        <taxon>Actinomycetes</taxon>
        <taxon>Kitasatosporales</taxon>
        <taxon>Streptomycetaceae</taxon>
        <taxon>Streptomyces</taxon>
    </lineage>
</organism>
<dbReference type="Pfam" id="PF18135">
    <property type="entry name" value="Type_ISP_C"/>
    <property type="match status" value="1"/>
</dbReference>
<evidence type="ECO:0000313" key="8">
    <source>
        <dbReference type="EMBL" id="KAA0940273.1"/>
    </source>
</evidence>
<dbReference type="Gene3D" id="3.40.50.150">
    <property type="entry name" value="Vaccinia Virus protein VP39"/>
    <property type="match status" value="1"/>
</dbReference>
<dbReference type="GO" id="GO:0032259">
    <property type="term" value="P:methylation"/>
    <property type="evidence" value="ECO:0007669"/>
    <property type="project" value="UniProtKB-KW"/>
</dbReference>
<feature type="compositionally biased region" description="Basic and acidic residues" evidence="5">
    <location>
        <begin position="740"/>
        <end position="749"/>
    </location>
</feature>
<dbReference type="AlphaFoldDB" id="A0A5B0BDI7"/>
<protein>
    <recommendedName>
        <fullName evidence="1">site-specific DNA-methyltransferase (adenine-specific)</fullName>
        <ecNumber evidence="1">2.1.1.72</ecNumber>
    </recommendedName>
</protein>
<keyword evidence="2 8" id="KW-0489">Methyltransferase</keyword>
<evidence type="ECO:0000256" key="5">
    <source>
        <dbReference type="SAM" id="MobiDB-lite"/>
    </source>
</evidence>
<dbReference type="Proteomes" id="UP000324965">
    <property type="component" value="Unassembled WGS sequence"/>
</dbReference>
<evidence type="ECO:0000259" key="7">
    <source>
        <dbReference type="Pfam" id="PF18135"/>
    </source>
</evidence>
<dbReference type="PRINTS" id="PR00507">
    <property type="entry name" value="N12N6MTFRASE"/>
</dbReference>
<dbReference type="InterPro" id="IPR003356">
    <property type="entry name" value="DNA_methylase_A-5"/>
</dbReference>
<evidence type="ECO:0000256" key="1">
    <source>
        <dbReference type="ARBA" id="ARBA00011900"/>
    </source>
</evidence>
<feature type="region of interest" description="Disordered" evidence="5">
    <location>
        <begin position="1084"/>
        <end position="1104"/>
    </location>
</feature>
<feature type="domain" description="DNA methylase adenine-specific" evidence="6">
    <location>
        <begin position="314"/>
        <end position="502"/>
    </location>
</feature>
<dbReference type="EMBL" id="VDFC01000030">
    <property type="protein sequence ID" value="KAA0940273.1"/>
    <property type="molecule type" value="Genomic_DNA"/>
</dbReference>
<dbReference type="GO" id="GO:0003677">
    <property type="term" value="F:DNA binding"/>
    <property type="evidence" value="ECO:0007669"/>
    <property type="project" value="InterPro"/>
</dbReference>
<dbReference type="GO" id="GO:0009007">
    <property type="term" value="F:site-specific DNA-methyltransferase (adenine-specific) activity"/>
    <property type="evidence" value="ECO:0007669"/>
    <property type="project" value="UniProtKB-EC"/>
</dbReference>
<dbReference type="PANTHER" id="PTHR33841">
    <property type="entry name" value="DNA METHYLTRANSFERASE YEEA-RELATED"/>
    <property type="match status" value="1"/>
</dbReference>
<feature type="domain" description="Type ISP restriction-modification enzyme LLaBIII C-terminal specificity" evidence="7">
    <location>
        <begin position="692"/>
        <end position="1041"/>
    </location>
</feature>
<comment type="catalytic activity">
    <reaction evidence="4">
        <text>a 2'-deoxyadenosine in DNA + S-adenosyl-L-methionine = an N(6)-methyl-2'-deoxyadenosine in DNA + S-adenosyl-L-homocysteine + H(+)</text>
        <dbReference type="Rhea" id="RHEA:15197"/>
        <dbReference type="Rhea" id="RHEA-COMP:12418"/>
        <dbReference type="Rhea" id="RHEA-COMP:12419"/>
        <dbReference type="ChEBI" id="CHEBI:15378"/>
        <dbReference type="ChEBI" id="CHEBI:57856"/>
        <dbReference type="ChEBI" id="CHEBI:59789"/>
        <dbReference type="ChEBI" id="CHEBI:90615"/>
        <dbReference type="ChEBI" id="CHEBI:90616"/>
        <dbReference type="EC" id="2.1.1.72"/>
    </reaction>
</comment>
<dbReference type="PANTHER" id="PTHR33841:SF1">
    <property type="entry name" value="DNA METHYLTRANSFERASE A"/>
    <property type="match status" value="1"/>
</dbReference>
<dbReference type="InterPro" id="IPR041635">
    <property type="entry name" value="Type_ISP_LLaBIII_C"/>
</dbReference>
<evidence type="ECO:0000256" key="2">
    <source>
        <dbReference type="ARBA" id="ARBA00022603"/>
    </source>
</evidence>
<keyword evidence="3 8" id="KW-0808">Transferase</keyword>
<dbReference type="InterPro" id="IPR050953">
    <property type="entry name" value="N4_N6_ade-DNA_methylase"/>
</dbReference>
<dbReference type="GO" id="GO:0008170">
    <property type="term" value="F:N-methyltransferase activity"/>
    <property type="evidence" value="ECO:0007669"/>
    <property type="project" value="InterPro"/>
</dbReference>
<keyword evidence="9" id="KW-1185">Reference proteome</keyword>
<evidence type="ECO:0000313" key="9">
    <source>
        <dbReference type="Proteomes" id="UP000324965"/>
    </source>
</evidence>
<name>A0A5B0BDI7_9ACTN</name>
<dbReference type="Pfam" id="PF02384">
    <property type="entry name" value="N6_Mtase"/>
    <property type="match status" value="1"/>
</dbReference>
<feature type="region of interest" description="Disordered" evidence="5">
    <location>
        <begin position="740"/>
        <end position="760"/>
    </location>
</feature>